<dbReference type="OrthoDB" id="541710at2759"/>
<name>A0A2C5XRG0_9HYPO</name>
<evidence type="ECO:0000256" key="4">
    <source>
        <dbReference type="ARBA" id="ARBA00023136"/>
    </source>
</evidence>
<sequence length="315" mass="34996">MPLSPAGVCQALLVAISANILALQALPQQLRSALMAYGPRRDAAVTKSGKEQDDAAKDGKTETRHDGSPLLRPWTISVPHSWFTFYYALSIASSAFWAWQFCRRGSLMTALAQAQVRAQPHAMHHHQQLPHVILAWAMLAFQGCRRLYECLCVSRLGSSNMLVLHWIVGLAFYMLAGVSVWIQGSAAILKSWQSPQPLFLLTWRVPFALALFAAASLGQNKCHRHLASLKKYTLPNKGLFSRLVCPHYTCECLIYLAISLMAAPTGALFNHSVLACLLFTIVNLGFTARDTKQWYATKFGPQQVAKKWAMIPLVF</sequence>
<feature type="transmembrane region" description="Helical" evidence="5">
    <location>
        <begin position="198"/>
        <end position="218"/>
    </location>
</feature>
<feature type="domain" description="3-oxo-5-alpha-steroid 4-dehydrogenase C-terminal" evidence="8">
    <location>
        <begin position="161"/>
        <end position="315"/>
    </location>
</feature>
<keyword evidence="2 5" id="KW-0812">Transmembrane</keyword>
<dbReference type="GO" id="GO:0160198">
    <property type="term" value="F:polyprenal reductase activity"/>
    <property type="evidence" value="ECO:0007669"/>
    <property type="project" value="UniProtKB-EC"/>
</dbReference>
<dbReference type="STRING" id="1399860.A0A2C5XRG0"/>
<keyword evidence="5" id="KW-0256">Endoplasmic reticulum</keyword>
<evidence type="ECO:0000256" key="3">
    <source>
        <dbReference type="ARBA" id="ARBA00022989"/>
    </source>
</evidence>
<keyword evidence="5" id="KW-0521">NADP</keyword>
<comment type="caution">
    <text evidence="9">The sequence shown here is derived from an EMBL/GenBank/DDBJ whole genome shotgun (WGS) entry which is preliminary data.</text>
</comment>
<organism evidence="9 10">
    <name type="scientific">Ophiocordyceps australis</name>
    <dbReference type="NCBI Taxonomy" id="1399860"/>
    <lineage>
        <taxon>Eukaryota</taxon>
        <taxon>Fungi</taxon>
        <taxon>Dikarya</taxon>
        <taxon>Ascomycota</taxon>
        <taxon>Pezizomycotina</taxon>
        <taxon>Sordariomycetes</taxon>
        <taxon>Hypocreomycetidae</taxon>
        <taxon>Hypocreales</taxon>
        <taxon>Ophiocordycipitaceae</taxon>
        <taxon>Ophiocordyceps</taxon>
    </lineage>
</organism>
<accession>A0A2C5XRG0</accession>
<comment type="catalytic activity">
    <reaction evidence="5">
        <text>a di-trans,poly-cis-dolichal + NADP(+) = a di-trans,poly-cis-polyprenal + NADPH + H(+)</text>
        <dbReference type="Rhea" id="RHEA:80727"/>
        <dbReference type="Rhea" id="RHEA-COMP:19536"/>
        <dbReference type="Rhea" id="RHEA-COMP:19537"/>
        <dbReference type="ChEBI" id="CHEBI:15378"/>
        <dbReference type="ChEBI" id="CHEBI:57783"/>
        <dbReference type="ChEBI" id="CHEBI:58349"/>
        <dbReference type="ChEBI" id="CHEBI:231623"/>
        <dbReference type="ChEBI" id="CHEBI:231637"/>
        <dbReference type="EC" id="1.3.1.94"/>
    </reaction>
    <physiologicalReaction direction="right-to-left" evidence="5">
        <dbReference type="Rhea" id="RHEA:80729"/>
    </physiologicalReaction>
</comment>
<comment type="function">
    <text evidence="5">Plays a key role in early steps of protein N-linked glycosylation by being involved in the conversion of polyprenol into dolichol. Acts as a polyprenal reductase that mediates the reduction of polyprenal into dolichal in a NADP-dependent mechanism. Dolichols are required for the synthesis of dolichol-linked monosaccharides and the oligosaccharide precursor used for N-glycosylation.</text>
</comment>
<keyword evidence="5" id="KW-0560">Oxidoreductase</keyword>
<evidence type="ECO:0000259" key="8">
    <source>
        <dbReference type="Pfam" id="PF02544"/>
    </source>
</evidence>
<evidence type="ECO:0000256" key="5">
    <source>
        <dbReference type="RuleBase" id="RU367081"/>
    </source>
</evidence>
<comment type="similarity">
    <text evidence="5">Belongs to the steroid 5-alpha reductase family. Polyprenal reductase subfamily.</text>
</comment>
<dbReference type="PROSITE" id="PS50244">
    <property type="entry name" value="S5A_REDUCTASE"/>
    <property type="match status" value="1"/>
</dbReference>
<dbReference type="AlphaFoldDB" id="A0A2C5XRG0"/>
<evidence type="ECO:0000256" key="2">
    <source>
        <dbReference type="ARBA" id="ARBA00022692"/>
    </source>
</evidence>
<keyword evidence="10" id="KW-1185">Reference proteome</keyword>
<dbReference type="PANTHER" id="PTHR14624:SF0">
    <property type="entry name" value="POLYPRENOL REDUCTASE"/>
    <property type="match status" value="1"/>
</dbReference>
<evidence type="ECO:0000256" key="7">
    <source>
        <dbReference type="SAM" id="SignalP"/>
    </source>
</evidence>
<feature type="transmembrane region" description="Helical" evidence="5">
    <location>
        <begin position="239"/>
        <end position="262"/>
    </location>
</feature>
<feature type="signal peptide" evidence="7">
    <location>
        <begin position="1"/>
        <end position="25"/>
    </location>
</feature>
<comment type="pathway">
    <text evidence="5">Protein modification; protein glycosylation.</text>
</comment>
<feature type="chain" id="PRO_5013016411" description="Polyprenal reductase" evidence="7">
    <location>
        <begin position="26"/>
        <end position="315"/>
    </location>
</feature>
<dbReference type="PANTHER" id="PTHR14624">
    <property type="entry name" value="DFG10 PROTEIN"/>
    <property type="match status" value="1"/>
</dbReference>
<evidence type="ECO:0000313" key="10">
    <source>
        <dbReference type="Proteomes" id="UP000226192"/>
    </source>
</evidence>
<dbReference type="GO" id="GO:0005789">
    <property type="term" value="C:endoplasmic reticulum membrane"/>
    <property type="evidence" value="ECO:0007669"/>
    <property type="project" value="UniProtKB-SubCell"/>
</dbReference>
<dbReference type="InterPro" id="IPR001104">
    <property type="entry name" value="3-oxo-5_a-steroid_4-DH_C"/>
</dbReference>
<dbReference type="GO" id="GO:0003865">
    <property type="term" value="F:3-oxo-5-alpha-steroid 4-dehydrogenase activity"/>
    <property type="evidence" value="ECO:0007669"/>
    <property type="project" value="TreeGrafter"/>
</dbReference>
<evidence type="ECO:0000256" key="1">
    <source>
        <dbReference type="ARBA" id="ARBA00004127"/>
    </source>
</evidence>
<feature type="transmembrane region" description="Helical" evidence="5">
    <location>
        <begin position="80"/>
        <end position="99"/>
    </location>
</feature>
<evidence type="ECO:0000313" key="9">
    <source>
        <dbReference type="EMBL" id="PHH59855.1"/>
    </source>
</evidence>
<dbReference type="EC" id="1.3.1.94" evidence="5"/>
<dbReference type="GO" id="GO:0016095">
    <property type="term" value="P:polyprenol catabolic process"/>
    <property type="evidence" value="ECO:0007669"/>
    <property type="project" value="UniProtKB-UniRule"/>
</dbReference>
<keyword evidence="4 5" id="KW-0472">Membrane</keyword>
<keyword evidence="7" id="KW-0732">Signal</keyword>
<feature type="region of interest" description="Disordered" evidence="6">
    <location>
        <begin position="44"/>
        <end position="66"/>
    </location>
</feature>
<dbReference type="InterPro" id="IPR039698">
    <property type="entry name" value="Dfg10/SRD5A3"/>
</dbReference>
<gene>
    <name evidence="9" type="ORF">CDD81_2434</name>
</gene>
<reference evidence="9 10" key="1">
    <citation type="submission" date="2017-06" db="EMBL/GenBank/DDBJ databases">
        <title>Ant-infecting Ophiocordyceps genomes reveal a high diversity of potential behavioral manipulation genes and a possible major role for enterotoxins.</title>
        <authorList>
            <person name="De Bekker C."/>
            <person name="Evans H.C."/>
            <person name="Brachmann A."/>
            <person name="Hughes D.P."/>
        </authorList>
    </citation>
    <scope>NUCLEOTIDE SEQUENCE [LARGE SCALE GENOMIC DNA]</scope>
    <source>
        <strain evidence="9 10">Map64</strain>
    </source>
</reference>
<comment type="subcellular location">
    <subcellularLocation>
        <location evidence="1">Endomembrane system</location>
        <topology evidence="1">Multi-pass membrane protein</topology>
    </subcellularLocation>
    <subcellularLocation>
        <location evidence="5">Endoplasmic reticulum membrane</location>
    </subcellularLocation>
</comment>
<protein>
    <recommendedName>
        <fullName evidence="5">Polyprenal reductase</fullName>
        <ecNumber evidence="5">1.3.1.94</ecNumber>
    </recommendedName>
</protein>
<proteinExistence type="inferred from homology"/>
<keyword evidence="3 5" id="KW-1133">Transmembrane helix</keyword>
<evidence type="ECO:0000256" key="6">
    <source>
        <dbReference type="SAM" id="MobiDB-lite"/>
    </source>
</evidence>
<dbReference type="GO" id="GO:0102389">
    <property type="term" value="F:polyprenol reductase activity"/>
    <property type="evidence" value="ECO:0007669"/>
    <property type="project" value="UniProtKB-UniRule"/>
</dbReference>
<dbReference type="GO" id="GO:0006488">
    <property type="term" value="P:dolichol-linked oligosaccharide biosynthetic process"/>
    <property type="evidence" value="ECO:0007669"/>
    <property type="project" value="UniProtKB-UniRule"/>
</dbReference>
<feature type="transmembrane region" description="Helical" evidence="5">
    <location>
        <begin position="163"/>
        <end position="186"/>
    </location>
</feature>
<feature type="transmembrane region" description="Helical" evidence="5">
    <location>
        <begin position="268"/>
        <end position="288"/>
    </location>
</feature>
<dbReference type="UniPathway" id="UPA00378"/>
<dbReference type="Pfam" id="PF02544">
    <property type="entry name" value="Steroid_dh"/>
    <property type="match status" value="1"/>
</dbReference>
<dbReference type="Proteomes" id="UP000226192">
    <property type="component" value="Unassembled WGS sequence"/>
</dbReference>
<dbReference type="EMBL" id="NJET01000177">
    <property type="protein sequence ID" value="PHH59855.1"/>
    <property type="molecule type" value="Genomic_DNA"/>
</dbReference>